<gene>
    <name evidence="10" type="ORF">Ae201684_007037</name>
</gene>
<keyword evidence="4 7" id="KW-0949">S-adenosyl-L-methionine</keyword>
<comment type="catalytic activity">
    <reaction evidence="5">
        <text>L-arginyl-[protein] + 2 S-adenosyl-L-methionine = N(omega),N(omega)-dimethyl-L-arginyl-[protein] + 2 S-adenosyl-L-homocysteine + 2 H(+)</text>
        <dbReference type="Rhea" id="RHEA:48096"/>
        <dbReference type="Rhea" id="RHEA-COMP:10532"/>
        <dbReference type="Rhea" id="RHEA-COMP:11991"/>
        <dbReference type="ChEBI" id="CHEBI:15378"/>
        <dbReference type="ChEBI" id="CHEBI:29965"/>
        <dbReference type="ChEBI" id="CHEBI:57856"/>
        <dbReference type="ChEBI" id="CHEBI:59789"/>
        <dbReference type="ChEBI" id="CHEBI:61897"/>
        <dbReference type="EC" id="2.1.1.319"/>
    </reaction>
    <physiologicalReaction direction="left-to-right" evidence="5">
        <dbReference type="Rhea" id="RHEA:48097"/>
    </physiologicalReaction>
</comment>
<dbReference type="VEuPathDB" id="FungiDB:AeMF1_012650"/>
<name>A0A6G0XA83_9STRA</name>
<comment type="caution">
    <text evidence="10">The sequence shown here is derived from an EMBL/GenBank/DDBJ whole genome shotgun (WGS) entry which is preliminary data.</text>
</comment>
<evidence type="ECO:0000259" key="9">
    <source>
        <dbReference type="Pfam" id="PF22528"/>
    </source>
</evidence>
<dbReference type="AlphaFoldDB" id="A0A6G0XA83"/>
<organism evidence="10 11">
    <name type="scientific">Aphanomyces euteiches</name>
    <dbReference type="NCBI Taxonomy" id="100861"/>
    <lineage>
        <taxon>Eukaryota</taxon>
        <taxon>Sar</taxon>
        <taxon>Stramenopiles</taxon>
        <taxon>Oomycota</taxon>
        <taxon>Saprolegniomycetes</taxon>
        <taxon>Saprolegniales</taxon>
        <taxon>Verrucalvaceae</taxon>
        <taxon>Aphanomyces</taxon>
    </lineage>
</organism>
<evidence type="ECO:0000256" key="7">
    <source>
        <dbReference type="PROSITE-ProRule" id="PRU01015"/>
    </source>
</evidence>
<evidence type="ECO:0000256" key="3">
    <source>
        <dbReference type="ARBA" id="ARBA00022679"/>
    </source>
</evidence>
<dbReference type="Proteomes" id="UP000481153">
    <property type="component" value="Unassembled WGS sequence"/>
</dbReference>
<dbReference type="SUPFAM" id="SSF53335">
    <property type="entry name" value="S-adenosyl-L-methionine-dependent methyltransferases"/>
    <property type="match status" value="1"/>
</dbReference>
<keyword evidence="3 7" id="KW-0808">Transferase</keyword>
<keyword evidence="2 7" id="KW-0489">Methyltransferase</keyword>
<dbReference type="InterPro" id="IPR025799">
    <property type="entry name" value="Arg_MeTrfase"/>
</dbReference>
<evidence type="ECO:0000313" key="11">
    <source>
        <dbReference type="Proteomes" id="UP000481153"/>
    </source>
</evidence>
<dbReference type="EC" id="2.1.1.319" evidence="1"/>
<evidence type="ECO:0000256" key="5">
    <source>
        <dbReference type="ARBA" id="ARBA00047384"/>
    </source>
</evidence>
<sequence>MATLDKHETTFDEEDDVEECQVEEAEETWEDWEEDGEAMKCFFCEFQHNQLSQVLGHAKDSHGFDFRAQAVALRLEFYSLVKLINFARSHPVQDVLTLLQSQGAAILEDEALLIPVIKEDPMFCSVMELFNDNDASDDEDDDVETKAPAPLSLEDENAALKRELQECRDQMKKYSTVVRAFAEERDVKPKEEDNDTYYFESYSQVGIHKEMITDSVRTDSYRDAILNNRQVFEGKVVLDVGCGTGILSMFAAQAGAAKVIGIDCSDMGVTAKQIVADNGFGNVIEIIRGKVEEIELPVTQVDIIISEWMGYCLLYESMLDTVLFARDKWLVPGGLLFPDKATMHLQAVTDSSARLAFWENVYGLNMKAVRDRVETKDGFVEVVPAGDVLSTRALVNTIDIPTVDVVALDFVESFELQITRSDTCYGFVSSFDIGFEAKLERPLWFSTGVEVTPTHWQQVFFHVSKPFPVEAGNVIRGTWSVKRNWKNPRFLDVELEWTVNDESEVHKEKFFIH</sequence>
<dbReference type="GO" id="GO:0042054">
    <property type="term" value="F:histone methyltransferase activity"/>
    <property type="evidence" value="ECO:0007669"/>
    <property type="project" value="TreeGrafter"/>
</dbReference>
<dbReference type="FunFam" id="3.40.50.150:FF:000003">
    <property type="entry name" value="Blast:Protein arginine N-methyltransferase 1"/>
    <property type="match status" value="1"/>
</dbReference>
<dbReference type="PANTHER" id="PTHR11006:SF53">
    <property type="entry name" value="PROTEIN ARGININE N-METHYLTRANSFERASE 3"/>
    <property type="match status" value="1"/>
</dbReference>
<evidence type="ECO:0000256" key="2">
    <source>
        <dbReference type="ARBA" id="ARBA00022603"/>
    </source>
</evidence>
<reference evidence="10 11" key="1">
    <citation type="submission" date="2019-07" db="EMBL/GenBank/DDBJ databases">
        <title>Genomics analysis of Aphanomyces spp. identifies a new class of oomycete effector associated with host adaptation.</title>
        <authorList>
            <person name="Gaulin E."/>
        </authorList>
    </citation>
    <scope>NUCLEOTIDE SEQUENCE [LARGE SCALE GENOMIC DNA]</scope>
    <source>
        <strain evidence="10 11">ATCC 201684</strain>
    </source>
</reference>
<feature type="domain" description="Methyltransferase" evidence="8">
    <location>
        <begin position="237"/>
        <end position="334"/>
    </location>
</feature>
<dbReference type="Pfam" id="PF13649">
    <property type="entry name" value="Methyltransf_25"/>
    <property type="match status" value="1"/>
</dbReference>
<protein>
    <recommendedName>
        <fullName evidence="1">type I protein arginine methyltransferase</fullName>
        <ecNumber evidence="1">2.1.1.319</ecNumber>
    </recommendedName>
</protein>
<evidence type="ECO:0000256" key="6">
    <source>
        <dbReference type="ARBA" id="ARBA00049303"/>
    </source>
</evidence>
<dbReference type="InterPro" id="IPR036236">
    <property type="entry name" value="Znf_C2H2_sf"/>
</dbReference>
<evidence type="ECO:0000256" key="4">
    <source>
        <dbReference type="ARBA" id="ARBA00022691"/>
    </source>
</evidence>
<dbReference type="PROSITE" id="PS51678">
    <property type="entry name" value="SAM_MT_PRMT"/>
    <property type="match status" value="1"/>
</dbReference>
<dbReference type="PANTHER" id="PTHR11006">
    <property type="entry name" value="PROTEIN ARGININE N-METHYLTRANSFERASE"/>
    <property type="match status" value="1"/>
</dbReference>
<keyword evidence="11" id="KW-1185">Reference proteome</keyword>
<dbReference type="GO" id="GO:0032259">
    <property type="term" value="P:methylation"/>
    <property type="evidence" value="ECO:0007669"/>
    <property type="project" value="UniProtKB-KW"/>
</dbReference>
<dbReference type="CDD" id="cd02440">
    <property type="entry name" value="AdoMet_MTases"/>
    <property type="match status" value="1"/>
</dbReference>
<proteinExistence type="predicted"/>
<dbReference type="Gene3D" id="2.70.160.11">
    <property type="entry name" value="Hnrnp arginine n-methyltransferase1"/>
    <property type="match status" value="1"/>
</dbReference>
<dbReference type="InterPro" id="IPR041698">
    <property type="entry name" value="Methyltransf_25"/>
</dbReference>
<evidence type="ECO:0000259" key="8">
    <source>
        <dbReference type="Pfam" id="PF13649"/>
    </source>
</evidence>
<dbReference type="InterPro" id="IPR029063">
    <property type="entry name" value="SAM-dependent_MTases_sf"/>
</dbReference>
<dbReference type="SUPFAM" id="SSF57667">
    <property type="entry name" value="beta-beta-alpha zinc fingers"/>
    <property type="match status" value="1"/>
</dbReference>
<dbReference type="InterPro" id="IPR055135">
    <property type="entry name" value="PRMT_dom"/>
</dbReference>
<evidence type="ECO:0000313" key="10">
    <source>
        <dbReference type="EMBL" id="KAF0736883.1"/>
    </source>
</evidence>
<dbReference type="Pfam" id="PF22528">
    <property type="entry name" value="PRMT_C"/>
    <property type="match status" value="1"/>
</dbReference>
<dbReference type="GO" id="GO:0005634">
    <property type="term" value="C:nucleus"/>
    <property type="evidence" value="ECO:0007669"/>
    <property type="project" value="TreeGrafter"/>
</dbReference>
<feature type="domain" description="Protein arginine N-methyltransferase" evidence="9">
    <location>
        <begin position="339"/>
        <end position="501"/>
    </location>
</feature>
<comment type="catalytic activity">
    <reaction evidence="6">
        <text>L-arginyl-[protein] + S-adenosyl-L-methionine = N(omega)-methyl-L-arginyl-[protein] + S-adenosyl-L-homocysteine + H(+)</text>
        <dbReference type="Rhea" id="RHEA:48100"/>
        <dbReference type="Rhea" id="RHEA-COMP:10532"/>
        <dbReference type="Rhea" id="RHEA-COMP:11990"/>
        <dbReference type="ChEBI" id="CHEBI:15378"/>
        <dbReference type="ChEBI" id="CHEBI:29965"/>
        <dbReference type="ChEBI" id="CHEBI:57856"/>
        <dbReference type="ChEBI" id="CHEBI:59789"/>
        <dbReference type="ChEBI" id="CHEBI:65280"/>
    </reaction>
    <physiologicalReaction direction="left-to-right" evidence="6">
        <dbReference type="Rhea" id="RHEA:48101"/>
    </physiologicalReaction>
</comment>
<dbReference type="Gene3D" id="3.40.50.150">
    <property type="entry name" value="Vaccinia Virus protein VP39"/>
    <property type="match status" value="1"/>
</dbReference>
<evidence type="ECO:0000256" key="1">
    <source>
        <dbReference type="ARBA" id="ARBA00011925"/>
    </source>
</evidence>
<accession>A0A6G0XA83</accession>
<dbReference type="EMBL" id="VJMJ01000087">
    <property type="protein sequence ID" value="KAF0736883.1"/>
    <property type="molecule type" value="Genomic_DNA"/>
</dbReference>
<dbReference type="GO" id="GO:0035242">
    <property type="term" value="F:protein-arginine omega-N asymmetric methyltransferase activity"/>
    <property type="evidence" value="ECO:0007669"/>
    <property type="project" value="UniProtKB-EC"/>
</dbReference>